<accession>A0A812VE83</accession>
<evidence type="ECO:0000313" key="2">
    <source>
        <dbReference type="Proteomes" id="UP000604046"/>
    </source>
</evidence>
<gene>
    <name evidence="1" type="ORF">SNAT2548_LOCUS34955</name>
</gene>
<dbReference type="Proteomes" id="UP000604046">
    <property type="component" value="Unassembled WGS sequence"/>
</dbReference>
<keyword evidence="2" id="KW-1185">Reference proteome</keyword>
<evidence type="ECO:0000313" key="1">
    <source>
        <dbReference type="EMBL" id="CAE7614846.1"/>
    </source>
</evidence>
<protein>
    <submittedName>
        <fullName evidence="1">Uncharacterized protein</fullName>
    </submittedName>
</protein>
<dbReference type="AlphaFoldDB" id="A0A812VE83"/>
<comment type="caution">
    <text evidence="1">The sequence shown here is derived from an EMBL/GenBank/DDBJ whole genome shotgun (WGS) entry which is preliminary data.</text>
</comment>
<dbReference type="OrthoDB" id="419139at2759"/>
<dbReference type="EMBL" id="CAJNDS010002839">
    <property type="protein sequence ID" value="CAE7614846.1"/>
    <property type="molecule type" value="Genomic_DNA"/>
</dbReference>
<proteinExistence type="predicted"/>
<organism evidence="1 2">
    <name type="scientific">Symbiodinium natans</name>
    <dbReference type="NCBI Taxonomy" id="878477"/>
    <lineage>
        <taxon>Eukaryota</taxon>
        <taxon>Sar</taxon>
        <taxon>Alveolata</taxon>
        <taxon>Dinophyceae</taxon>
        <taxon>Suessiales</taxon>
        <taxon>Symbiodiniaceae</taxon>
        <taxon>Symbiodinium</taxon>
    </lineage>
</organism>
<sequence length="480" mass="53964">MADAVCCRIHNKRSPPPWYWAAKRVKKSGQNLAAQANSCGYTLMMGETTAEEYPKKLEDLPSDILAALEGNLTEGVKDVAEPGHGLAKGKKYPGIRFANGRYKARVMFSDLRIETAKTGSLVQAIRWMNSLSSLRCKACTRQDNRMEPLTMQEFCDELENEPSLDVQFTSHFQISMMKDGKKTKCRYSTPATSNLSLALELRRELQSIMTDRRNAGLKKAVFTWQAAALARVRKEKVAQPLRQKKLLAAVATERTKRNFQVGAQLQHILNVNLDEQTAKHTVAKLKDASPGIFAKLQSLLRQLVRPCSMQARLRPRRTQFFPPQALEFLTLREAVCISSMCISCYDIAYDTMRLRLRRFIFTSSFLDLPTLSRSGRVVSSPVAEKQVKLLLDMLSAPHLSSLFVELDLRKAPFDVESMDKLVVVLSQLSSLSLLQLRSHGKEWTKLKAPRIFAALPPGATLQCYDDRGVESFQGCQAFPA</sequence>
<reference evidence="1" key="1">
    <citation type="submission" date="2021-02" db="EMBL/GenBank/DDBJ databases">
        <authorList>
            <person name="Dougan E. K."/>
            <person name="Rhodes N."/>
            <person name="Thang M."/>
            <person name="Chan C."/>
        </authorList>
    </citation>
    <scope>NUCLEOTIDE SEQUENCE</scope>
</reference>
<name>A0A812VE83_9DINO</name>